<keyword evidence="4" id="KW-1185">Reference proteome</keyword>
<dbReference type="RefSeq" id="WP_265728914.1">
    <property type="nucleotide sequence ID" value="NZ_AP027271.1"/>
</dbReference>
<name>A0ABM8FB56_9GAMM</name>
<feature type="region of interest" description="Disordered" evidence="1">
    <location>
        <begin position="24"/>
        <end position="71"/>
    </location>
</feature>
<protein>
    <recommendedName>
        <fullName evidence="5">Lipoprotein</fullName>
    </recommendedName>
</protein>
<evidence type="ECO:0000256" key="1">
    <source>
        <dbReference type="SAM" id="MobiDB-lite"/>
    </source>
</evidence>
<reference evidence="3 4" key="1">
    <citation type="submission" date="2023-01" db="EMBL/GenBank/DDBJ databases">
        <title>Complete genome sequence of Marinomonas pontica strain 200518_36.</title>
        <authorList>
            <person name="Ueki S."/>
            <person name="Gajardo G."/>
            <person name="Maruyama F."/>
        </authorList>
    </citation>
    <scope>NUCLEOTIDE SEQUENCE [LARGE SCALE GENOMIC DNA]</scope>
    <source>
        <strain evidence="3 4">200518_36</strain>
    </source>
</reference>
<feature type="compositionally biased region" description="Polar residues" evidence="1">
    <location>
        <begin position="25"/>
        <end position="53"/>
    </location>
</feature>
<organism evidence="3 4">
    <name type="scientific">Marinomonas pontica</name>
    <dbReference type="NCBI Taxonomy" id="264739"/>
    <lineage>
        <taxon>Bacteria</taxon>
        <taxon>Pseudomonadati</taxon>
        <taxon>Pseudomonadota</taxon>
        <taxon>Gammaproteobacteria</taxon>
        <taxon>Oceanospirillales</taxon>
        <taxon>Oceanospirillaceae</taxon>
        <taxon>Marinomonas</taxon>
    </lineage>
</organism>
<feature type="compositionally biased region" description="Low complexity" evidence="1">
    <location>
        <begin position="55"/>
        <end position="71"/>
    </location>
</feature>
<proteinExistence type="predicted"/>
<keyword evidence="2" id="KW-0732">Signal</keyword>
<accession>A0ABM8FB56</accession>
<evidence type="ECO:0008006" key="5">
    <source>
        <dbReference type="Google" id="ProtNLM"/>
    </source>
</evidence>
<evidence type="ECO:0000313" key="3">
    <source>
        <dbReference type="EMBL" id="BDX02303.1"/>
    </source>
</evidence>
<dbReference type="Proteomes" id="UP001307608">
    <property type="component" value="Chromosome"/>
</dbReference>
<sequence length="259" mass="28267">MPTLRSGLLLATLLLSACSMPILQDSPSSKVDNRDTNTVQTNALDTPSVNTSAAEELTPTNTTTVPTENSSTNKTLMKQLADQTALAQSNHTELTNRLGKAAGLPKVSPSQSQTDKELNASIQALRTYVSQTNTTLAALNARVSDRQKVAMNGDVIRIFLSEVTVEHNAVSFKAQPLVGQWVRGESRGIRLKDNILFENPKSEDLNITFSETYQLVVNNQVIATINPNREKNDANFNVATHDKTGSIKGKLDYRIVDDK</sequence>
<gene>
    <name evidence="3" type="ORF">MACH16_10510</name>
</gene>
<dbReference type="PROSITE" id="PS51257">
    <property type="entry name" value="PROKAR_LIPOPROTEIN"/>
    <property type="match status" value="1"/>
</dbReference>
<feature type="chain" id="PRO_5045159044" description="Lipoprotein" evidence="2">
    <location>
        <begin position="25"/>
        <end position="259"/>
    </location>
</feature>
<feature type="signal peptide" evidence="2">
    <location>
        <begin position="1"/>
        <end position="24"/>
    </location>
</feature>
<dbReference type="EMBL" id="AP027271">
    <property type="protein sequence ID" value="BDX02303.1"/>
    <property type="molecule type" value="Genomic_DNA"/>
</dbReference>
<evidence type="ECO:0000313" key="4">
    <source>
        <dbReference type="Proteomes" id="UP001307608"/>
    </source>
</evidence>
<evidence type="ECO:0000256" key="2">
    <source>
        <dbReference type="SAM" id="SignalP"/>
    </source>
</evidence>